<keyword evidence="5 9" id="KW-0627">Porphyrin biosynthesis</keyword>
<sequence length="263" mass="29194">MAGLAGKTVLVTRSRTGASQFAHKIKEMQGHPYIFSVIETIPPRQVSDIDYGNEVLQQLEQFDWIFFTSVTGVEYFFDRMNTLKLETSHLNKAKVVAVGPATDAALRTHGIETQALPEVFQAEGLIAKFANELQSGQQVLLPRGNLARPWLHEVLVEMGLHVTEIMMYETIPVRHHDPALLHALEQRQIDIITFTSSSTVKNFMQALINMGIENPIQAIEGIPIACIGEVTAQTARDLGIEVTLIPKEATLDSLLEAISLYSF</sequence>
<dbReference type="InterPro" id="IPR003754">
    <property type="entry name" value="4pyrrol_synth_uPrphyn_synth"/>
</dbReference>
<evidence type="ECO:0000256" key="2">
    <source>
        <dbReference type="ARBA" id="ARBA00008133"/>
    </source>
</evidence>
<comment type="function">
    <text evidence="6 9">Catalyzes cyclization of the linear tetrapyrrole, hydroxymethylbilane, to the macrocyclic uroporphyrinogen III.</text>
</comment>
<evidence type="ECO:0000256" key="3">
    <source>
        <dbReference type="ARBA" id="ARBA00013109"/>
    </source>
</evidence>
<dbReference type="Pfam" id="PF02602">
    <property type="entry name" value="HEM4"/>
    <property type="match status" value="1"/>
</dbReference>
<comment type="pathway">
    <text evidence="1 9">Porphyrin-containing compound metabolism; protoporphyrin-IX biosynthesis; coproporphyrinogen-III from 5-aminolevulinate: step 3/4.</text>
</comment>
<keyword evidence="12" id="KW-1185">Reference proteome</keyword>
<evidence type="ECO:0000313" key="11">
    <source>
        <dbReference type="EMBL" id="MBP1905023.1"/>
    </source>
</evidence>
<organism evidence="11 12">
    <name type="scientific">Paenibacillus turicensis</name>
    <dbReference type="NCBI Taxonomy" id="160487"/>
    <lineage>
        <taxon>Bacteria</taxon>
        <taxon>Bacillati</taxon>
        <taxon>Bacillota</taxon>
        <taxon>Bacilli</taxon>
        <taxon>Bacillales</taxon>
        <taxon>Paenibacillaceae</taxon>
        <taxon>Paenibacillus</taxon>
    </lineage>
</organism>
<dbReference type="SUPFAM" id="SSF69618">
    <property type="entry name" value="HemD-like"/>
    <property type="match status" value="1"/>
</dbReference>
<dbReference type="EC" id="4.2.1.75" evidence="3 9"/>
<proteinExistence type="inferred from homology"/>
<dbReference type="Proteomes" id="UP001519272">
    <property type="component" value="Unassembled WGS sequence"/>
</dbReference>
<evidence type="ECO:0000256" key="4">
    <source>
        <dbReference type="ARBA" id="ARBA00023239"/>
    </source>
</evidence>
<name>A0ABS4FRP1_9BACL</name>
<dbReference type="EMBL" id="JAGGKG010000006">
    <property type="protein sequence ID" value="MBP1905023.1"/>
    <property type="molecule type" value="Genomic_DNA"/>
</dbReference>
<evidence type="ECO:0000256" key="1">
    <source>
        <dbReference type="ARBA" id="ARBA00004772"/>
    </source>
</evidence>
<comment type="similarity">
    <text evidence="2 9">Belongs to the uroporphyrinogen-III synthase family.</text>
</comment>
<evidence type="ECO:0000256" key="8">
    <source>
        <dbReference type="ARBA" id="ARBA00048617"/>
    </source>
</evidence>
<comment type="catalytic activity">
    <reaction evidence="8 9">
        <text>hydroxymethylbilane = uroporphyrinogen III + H2O</text>
        <dbReference type="Rhea" id="RHEA:18965"/>
        <dbReference type="ChEBI" id="CHEBI:15377"/>
        <dbReference type="ChEBI" id="CHEBI:57308"/>
        <dbReference type="ChEBI" id="CHEBI:57845"/>
        <dbReference type="EC" id="4.2.1.75"/>
    </reaction>
</comment>
<evidence type="ECO:0000256" key="9">
    <source>
        <dbReference type="RuleBase" id="RU366031"/>
    </source>
</evidence>
<protein>
    <recommendedName>
        <fullName evidence="7 9">Uroporphyrinogen-III synthase</fullName>
        <ecNumber evidence="3 9">4.2.1.75</ecNumber>
    </recommendedName>
</protein>
<evidence type="ECO:0000313" key="12">
    <source>
        <dbReference type="Proteomes" id="UP001519272"/>
    </source>
</evidence>
<dbReference type="RefSeq" id="WP_210088663.1">
    <property type="nucleotide sequence ID" value="NZ_JAGGKG010000006.1"/>
</dbReference>
<dbReference type="InterPro" id="IPR036108">
    <property type="entry name" value="4pyrrol_syn_uPrphyn_synt_sf"/>
</dbReference>
<evidence type="ECO:0000259" key="10">
    <source>
        <dbReference type="Pfam" id="PF02602"/>
    </source>
</evidence>
<dbReference type="PANTHER" id="PTHR38042">
    <property type="entry name" value="UROPORPHYRINOGEN-III SYNTHASE, CHLOROPLASTIC"/>
    <property type="match status" value="1"/>
</dbReference>
<accession>A0ABS4FRP1</accession>
<comment type="caution">
    <text evidence="11">The sequence shown here is derived from an EMBL/GenBank/DDBJ whole genome shotgun (WGS) entry which is preliminary data.</text>
</comment>
<evidence type="ECO:0000256" key="5">
    <source>
        <dbReference type="ARBA" id="ARBA00023244"/>
    </source>
</evidence>
<evidence type="ECO:0000256" key="7">
    <source>
        <dbReference type="ARBA" id="ARBA00040167"/>
    </source>
</evidence>
<dbReference type="PANTHER" id="PTHR38042:SF1">
    <property type="entry name" value="UROPORPHYRINOGEN-III SYNTHASE, CHLOROPLASTIC"/>
    <property type="match status" value="1"/>
</dbReference>
<feature type="domain" description="Tetrapyrrole biosynthesis uroporphyrinogen III synthase" evidence="10">
    <location>
        <begin position="20"/>
        <end position="256"/>
    </location>
</feature>
<dbReference type="CDD" id="cd06578">
    <property type="entry name" value="HemD"/>
    <property type="match status" value="1"/>
</dbReference>
<evidence type="ECO:0000256" key="6">
    <source>
        <dbReference type="ARBA" id="ARBA00037589"/>
    </source>
</evidence>
<gene>
    <name evidence="11" type="ORF">J2Z32_001648</name>
</gene>
<keyword evidence="4 9" id="KW-0456">Lyase</keyword>
<dbReference type="Gene3D" id="3.40.50.10090">
    <property type="match status" value="2"/>
</dbReference>
<dbReference type="InterPro" id="IPR039793">
    <property type="entry name" value="UROS/Hem4"/>
</dbReference>
<reference evidence="11 12" key="1">
    <citation type="submission" date="2021-03" db="EMBL/GenBank/DDBJ databases">
        <title>Genomic Encyclopedia of Type Strains, Phase IV (KMG-IV): sequencing the most valuable type-strain genomes for metagenomic binning, comparative biology and taxonomic classification.</title>
        <authorList>
            <person name="Goeker M."/>
        </authorList>
    </citation>
    <scope>NUCLEOTIDE SEQUENCE [LARGE SCALE GENOMIC DNA]</scope>
    <source>
        <strain evidence="11 12">DSM 14349</strain>
    </source>
</reference>